<sequence length="65" mass="7298">MDRLRIVNVIDRAATPVDRDGLRILRRADLPPAFHVPVAAFLGQRGIAFDDGRYVFASADLYRNS</sequence>
<organism evidence="1">
    <name type="scientific">freshwater metagenome</name>
    <dbReference type="NCBI Taxonomy" id="449393"/>
    <lineage>
        <taxon>unclassified sequences</taxon>
        <taxon>metagenomes</taxon>
        <taxon>ecological metagenomes</taxon>
    </lineage>
</organism>
<protein>
    <submittedName>
        <fullName evidence="1">Unannotated protein</fullName>
    </submittedName>
</protein>
<accession>A0A6J7H401</accession>
<gene>
    <name evidence="1" type="ORF">UFOPK3564_01467</name>
</gene>
<dbReference type="EMBL" id="CAFBMK010000073">
    <property type="protein sequence ID" value="CAB4914354.1"/>
    <property type="molecule type" value="Genomic_DNA"/>
</dbReference>
<dbReference type="AlphaFoldDB" id="A0A6J7H401"/>
<evidence type="ECO:0000313" key="1">
    <source>
        <dbReference type="EMBL" id="CAB4914354.1"/>
    </source>
</evidence>
<proteinExistence type="predicted"/>
<reference evidence="1" key="1">
    <citation type="submission" date="2020-05" db="EMBL/GenBank/DDBJ databases">
        <authorList>
            <person name="Chiriac C."/>
            <person name="Salcher M."/>
            <person name="Ghai R."/>
            <person name="Kavagutti S V."/>
        </authorList>
    </citation>
    <scope>NUCLEOTIDE SEQUENCE</scope>
</reference>
<name>A0A6J7H401_9ZZZZ</name>